<proteinExistence type="predicted"/>
<keyword evidence="3 5" id="KW-1133">Transmembrane helix</keyword>
<evidence type="ECO:0000256" key="5">
    <source>
        <dbReference type="SAM" id="Phobius"/>
    </source>
</evidence>
<keyword evidence="2 5" id="KW-0812">Transmembrane</keyword>
<sequence>MSEKSSPPDQRHDATISTVVDKEREIEKKLTGQKALKALLEHGILLLQMVKDYFQGNYREVPYWAIGAAALALFYVLNPVDAIPDIVPGLGYLDDATVLAFCLKLVETELSKYREWQAARKGKGVEESKKQGADS</sequence>
<comment type="caution">
    <text evidence="7">The sequence shown here is derived from an EMBL/GenBank/DDBJ whole genome shotgun (WGS) entry which is preliminary data.</text>
</comment>
<reference evidence="7 8" key="1">
    <citation type="submission" date="2019-05" db="EMBL/GenBank/DDBJ databases">
        <title>Verrucobacter flavum gen. nov., sp. nov. a new member of the family Verrucomicrobiaceae.</title>
        <authorList>
            <person name="Szuroczki S."/>
            <person name="Abbaszade G."/>
            <person name="Szabo A."/>
            <person name="Felfoldi T."/>
            <person name="Schumann P."/>
            <person name="Boka K."/>
            <person name="Keki Z."/>
            <person name="Toumi M."/>
            <person name="Toth E."/>
        </authorList>
    </citation>
    <scope>NUCLEOTIDE SEQUENCE [LARGE SCALE GENOMIC DNA]</scope>
    <source>
        <strain evidence="7 8">MG-N-17</strain>
    </source>
</reference>
<dbReference type="RefSeq" id="WP_138087620.1">
    <property type="nucleotide sequence ID" value="NZ_VAUV01000013.1"/>
</dbReference>
<dbReference type="Pfam" id="PF06803">
    <property type="entry name" value="DUF1232"/>
    <property type="match status" value="1"/>
</dbReference>
<evidence type="ECO:0000256" key="2">
    <source>
        <dbReference type="ARBA" id="ARBA00022692"/>
    </source>
</evidence>
<feature type="domain" description="DUF1232" evidence="6">
    <location>
        <begin position="66"/>
        <end position="101"/>
    </location>
</feature>
<organism evidence="7 8">
    <name type="scientific">Phragmitibacter flavus</name>
    <dbReference type="NCBI Taxonomy" id="2576071"/>
    <lineage>
        <taxon>Bacteria</taxon>
        <taxon>Pseudomonadati</taxon>
        <taxon>Verrucomicrobiota</taxon>
        <taxon>Verrucomicrobiia</taxon>
        <taxon>Verrucomicrobiales</taxon>
        <taxon>Verrucomicrobiaceae</taxon>
        <taxon>Phragmitibacter</taxon>
    </lineage>
</organism>
<dbReference type="OrthoDB" id="9800202at2"/>
<comment type="subcellular location">
    <subcellularLocation>
        <location evidence="1">Endomembrane system</location>
        <topology evidence="1">Multi-pass membrane protein</topology>
    </subcellularLocation>
</comment>
<dbReference type="GO" id="GO:0012505">
    <property type="term" value="C:endomembrane system"/>
    <property type="evidence" value="ECO:0007669"/>
    <property type="project" value="UniProtKB-SubCell"/>
</dbReference>
<dbReference type="Proteomes" id="UP000306196">
    <property type="component" value="Unassembled WGS sequence"/>
</dbReference>
<evidence type="ECO:0000256" key="4">
    <source>
        <dbReference type="ARBA" id="ARBA00023136"/>
    </source>
</evidence>
<dbReference type="EMBL" id="VAUV01000013">
    <property type="protein sequence ID" value="TLD69477.1"/>
    <property type="molecule type" value="Genomic_DNA"/>
</dbReference>
<evidence type="ECO:0000313" key="8">
    <source>
        <dbReference type="Proteomes" id="UP000306196"/>
    </source>
</evidence>
<dbReference type="InterPro" id="IPR010652">
    <property type="entry name" value="DUF1232"/>
</dbReference>
<keyword evidence="8" id="KW-1185">Reference proteome</keyword>
<keyword evidence="4 5" id="KW-0472">Membrane</keyword>
<evidence type="ECO:0000259" key="6">
    <source>
        <dbReference type="Pfam" id="PF06803"/>
    </source>
</evidence>
<evidence type="ECO:0000313" key="7">
    <source>
        <dbReference type="EMBL" id="TLD69477.1"/>
    </source>
</evidence>
<name>A0A5R8KB43_9BACT</name>
<evidence type="ECO:0000256" key="1">
    <source>
        <dbReference type="ARBA" id="ARBA00004127"/>
    </source>
</evidence>
<feature type="transmembrane region" description="Helical" evidence="5">
    <location>
        <begin position="61"/>
        <end position="80"/>
    </location>
</feature>
<gene>
    <name evidence="7" type="ORF">FEM03_17715</name>
</gene>
<evidence type="ECO:0000256" key="3">
    <source>
        <dbReference type="ARBA" id="ARBA00022989"/>
    </source>
</evidence>
<protein>
    <submittedName>
        <fullName evidence="7">DUF1232 domain-containing protein</fullName>
    </submittedName>
</protein>
<accession>A0A5R8KB43</accession>
<dbReference type="AlphaFoldDB" id="A0A5R8KB43"/>